<dbReference type="Proteomes" id="UP000324222">
    <property type="component" value="Unassembled WGS sequence"/>
</dbReference>
<gene>
    <name evidence="1" type="ORF">E2C01_102286</name>
</gene>
<dbReference type="EMBL" id="VSRR010151399">
    <property type="protein sequence ID" value="MPD06472.1"/>
    <property type="molecule type" value="Genomic_DNA"/>
</dbReference>
<comment type="caution">
    <text evidence="1">The sequence shown here is derived from an EMBL/GenBank/DDBJ whole genome shotgun (WGS) entry which is preliminary data.</text>
</comment>
<proteinExistence type="predicted"/>
<accession>A0A5B7K7S2</accession>
<protein>
    <submittedName>
        <fullName evidence="1">Uncharacterized protein</fullName>
    </submittedName>
</protein>
<organism evidence="1 2">
    <name type="scientific">Portunus trituberculatus</name>
    <name type="common">Swimming crab</name>
    <name type="synonym">Neptunus trituberculatus</name>
    <dbReference type="NCBI Taxonomy" id="210409"/>
    <lineage>
        <taxon>Eukaryota</taxon>
        <taxon>Metazoa</taxon>
        <taxon>Ecdysozoa</taxon>
        <taxon>Arthropoda</taxon>
        <taxon>Crustacea</taxon>
        <taxon>Multicrustacea</taxon>
        <taxon>Malacostraca</taxon>
        <taxon>Eumalacostraca</taxon>
        <taxon>Eucarida</taxon>
        <taxon>Decapoda</taxon>
        <taxon>Pleocyemata</taxon>
        <taxon>Brachyura</taxon>
        <taxon>Eubrachyura</taxon>
        <taxon>Portunoidea</taxon>
        <taxon>Portunidae</taxon>
        <taxon>Portuninae</taxon>
        <taxon>Portunus</taxon>
    </lineage>
</organism>
<evidence type="ECO:0000313" key="2">
    <source>
        <dbReference type="Proteomes" id="UP000324222"/>
    </source>
</evidence>
<sequence length="76" mass="8477">MITSLWLLTAFVLGIVYRCNLKAMLILPTLNIPFDSLEELVTTGKIVGILEGTNIQHQIWVLRNDVLAGLNPTEDL</sequence>
<dbReference type="AlphaFoldDB" id="A0A5B7K7S2"/>
<evidence type="ECO:0000313" key="1">
    <source>
        <dbReference type="EMBL" id="MPD06472.1"/>
    </source>
</evidence>
<keyword evidence="2" id="KW-1185">Reference proteome</keyword>
<name>A0A5B7K7S2_PORTR</name>
<reference evidence="1 2" key="1">
    <citation type="submission" date="2019-05" db="EMBL/GenBank/DDBJ databases">
        <title>Another draft genome of Portunus trituberculatus and its Hox gene families provides insights of decapod evolution.</title>
        <authorList>
            <person name="Jeong J.-H."/>
            <person name="Song I."/>
            <person name="Kim S."/>
            <person name="Choi T."/>
            <person name="Kim D."/>
            <person name="Ryu S."/>
            <person name="Kim W."/>
        </authorList>
    </citation>
    <scope>NUCLEOTIDE SEQUENCE [LARGE SCALE GENOMIC DNA]</scope>
    <source>
        <tissue evidence="1">Muscle</tissue>
    </source>
</reference>